<keyword evidence="2" id="KW-1185">Reference proteome</keyword>
<protein>
    <submittedName>
        <fullName evidence="1">Protein-L-isoaspartate O-methyltransferase domain-containing protein 2</fullName>
    </submittedName>
</protein>
<gene>
    <name evidence="1" type="ORF">WH47_03994</name>
</gene>
<reference evidence="1 2" key="1">
    <citation type="submission" date="2015-07" db="EMBL/GenBank/DDBJ databases">
        <title>The genome of Habropoda laboriosa.</title>
        <authorList>
            <person name="Pan H."/>
            <person name="Kapheim K."/>
        </authorList>
    </citation>
    <scope>NUCLEOTIDE SEQUENCE [LARGE SCALE GENOMIC DNA]</scope>
    <source>
        <strain evidence="1">0110345459</strain>
    </source>
</reference>
<keyword evidence="1" id="KW-0808">Transferase</keyword>
<dbReference type="STRING" id="597456.A0A0L7QUT6"/>
<organism evidence="1 2">
    <name type="scientific">Habropoda laboriosa</name>
    <dbReference type="NCBI Taxonomy" id="597456"/>
    <lineage>
        <taxon>Eukaryota</taxon>
        <taxon>Metazoa</taxon>
        <taxon>Ecdysozoa</taxon>
        <taxon>Arthropoda</taxon>
        <taxon>Hexapoda</taxon>
        <taxon>Insecta</taxon>
        <taxon>Pterygota</taxon>
        <taxon>Neoptera</taxon>
        <taxon>Endopterygota</taxon>
        <taxon>Hymenoptera</taxon>
        <taxon>Apocrita</taxon>
        <taxon>Aculeata</taxon>
        <taxon>Apoidea</taxon>
        <taxon>Anthophila</taxon>
        <taxon>Apidae</taxon>
        <taxon>Habropoda</taxon>
    </lineage>
</organism>
<accession>A0A0L7QUT6</accession>
<dbReference type="GO" id="GO:0032259">
    <property type="term" value="P:methylation"/>
    <property type="evidence" value="ECO:0007669"/>
    <property type="project" value="UniProtKB-KW"/>
</dbReference>
<proteinExistence type="predicted"/>
<name>A0A0L7QUT6_9HYME</name>
<dbReference type="GO" id="GO:0008168">
    <property type="term" value="F:methyltransferase activity"/>
    <property type="evidence" value="ECO:0007669"/>
    <property type="project" value="UniProtKB-KW"/>
</dbReference>
<evidence type="ECO:0000313" key="2">
    <source>
        <dbReference type="Proteomes" id="UP000053825"/>
    </source>
</evidence>
<dbReference type="Proteomes" id="UP000053825">
    <property type="component" value="Unassembled WGS sequence"/>
</dbReference>
<dbReference type="AlphaFoldDB" id="A0A0L7QUT6"/>
<dbReference type="EMBL" id="KQ414735">
    <property type="protein sequence ID" value="KOC62236.1"/>
    <property type="molecule type" value="Genomic_DNA"/>
</dbReference>
<evidence type="ECO:0000313" key="1">
    <source>
        <dbReference type="EMBL" id="KOC62236.1"/>
    </source>
</evidence>
<sequence length="159" mass="18412">MFLRINSTICSGLSNDEIVDSLMFSAHIKTKAVEQFSQQLIEEIMIYLLKDRKLIMLPGSIANFIYHHHANMQSTMTRFILNQRGTNHDIELHKDCLKYAHDELEEFKQKSLTLDLFNFYIPVLIEGTCLNVVPGRQCDRVYCNTTCFESQAFVTLNIS</sequence>
<keyword evidence="1" id="KW-0489">Methyltransferase</keyword>
<dbReference type="OrthoDB" id="10257972at2759"/>